<name>A0A5B7IUJ2_PORTR</name>
<accession>A0A5B7IUJ2</accession>
<reference evidence="2 3" key="1">
    <citation type="submission" date="2019-05" db="EMBL/GenBank/DDBJ databases">
        <title>Another draft genome of Portunus trituberculatus and its Hox gene families provides insights of decapod evolution.</title>
        <authorList>
            <person name="Jeong J.-H."/>
            <person name="Song I."/>
            <person name="Kim S."/>
            <person name="Choi T."/>
            <person name="Kim D."/>
            <person name="Ryu S."/>
            <person name="Kim W."/>
        </authorList>
    </citation>
    <scope>NUCLEOTIDE SEQUENCE [LARGE SCALE GENOMIC DNA]</scope>
    <source>
        <tissue evidence="2">Muscle</tissue>
    </source>
</reference>
<evidence type="ECO:0000313" key="3">
    <source>
        <dbReference type="Proteomes" id="UP000324222"/>
    </source>
</evidence>
<evidence type="ECO:0000256" key="1">
    <source>
        <dbReference type="SAM" id="Phobius"/>
    </source>
</evidence>
<keyword evidence="1" id="KW-1133">Transmembrane helix</keyword>
<dbReference type="Proteomes" id="UP000324222">
    <property type="component" value="Unassembled WGS sequence"/>
</dbReference>
<comment type="caution">
    <text evidence="2">The sequence shown here is derived from an EMBL/GenBank/DDBJ whole genome shotgun (WGS) entry which is preliminary data.</text>
</comment>
<keyword evidence="1" id="KW-0472">Membrane</keyword>
<feature type="transmembrane region" description="Helical" evidence="1">
    <location>
        <begin position="83"/>
        <end position="107"/>
    </location>
</feature>
<protein>
    <submittedName>
        <fullName evidence="2">Uncharacterized protein</fullName>
    </submittedName>
</protein>
<keyword evidence="3" id="KW-1185">Reference proteome</keyword>
<organism evidence="2 3">
    <name type="scientific">Portunus trituberculatus</name>
    <name type="common">Swimming crab</name>
    <name type="synonym">Neptunus trituberculatus</name>
    <dbReference type="NCBI Taxonomy" id="210409"/>
    <lineage>
        <taxon>Eukaryota</taxon>
        <taxon>Metazoa</taxon>
        <taxon>Ecdysozoa</taxon>
        <taxon>Arthropoda</taxon>
        <taxon>Crustacea</taxon>
        <taxon>Multicrustacea</taxon>
        <taxon>Malacostraca</taxon>
        <taxon>Eumalacostraca</taxon>
        <taxon>Eucarida</taxon>
        <taxon>Decapoda</taxon>
        <taxon>Pleocyemata</taxon>
        <taxon>Brachyura</taxon>
        <taxon>Eubrachyura</taxon>
        <taxon>Portunoidea</taxon>
        <taxon>Portunidae</taxon>
        <taxon>Portuninae</taxon>
        <taxon>Portunus</taxon>
    </lineage>
</organism>
<proteinExistence type="predicted"/>
<dbReference type="EMBL" id="VSRR010065143">
    <property type="protein sequence ID" value="MPC84318.1"/>
    <property type="molecule type" value="Genomic_DNA"/>
</dbReference>
<gene>
    <name evidence="2" type="ORF">E2C01_079055</name>
</gene>
<sequence>MKRGTEVSSPVNMLSRACIHSVLIFSPPSSLSLSSTFHVTAKTLIPARPDASSSHLALAGLSAAVDKVGVRLSHIPVSFSPAVYFYLALSSPELSLFSFYLYFALLFSFQ</sequence>
<keyword evidence="1" id="KW-0812">Transmembrane</keyword>
<evidence type="ECO:0000313" key="2">
    <source>
        <dbReference type="EMBL" id="MPC84318.1"/>
    </source>
</evidence>
<dbReference type="AlphaFoldDB" id="A0A5B7IUJ2"/>